<keyword evidence="2" id="KW-0812">Transmembrane</keyword>
<feature type="transmembrane region" description="Helical" evidence="2">
    <location>
        <begin position="115"/>
        <end position="135"/>
    </location>
</feature>
<dbReference type="RefSeq" id="WP_090848739.1">
    <property type="nucleotide sequence ID" value="NZ_FNXG01000006.1"/>
</dbReference>
<feature type="domain" description="DUF2062" evidence="3">
    <location>
        <begin position="25"/>
        <end position="190"/>
    </location>
</feature>
<feature type="transmembrane region" description="Helical" evidence="2">
    <location>
        <begin position="155"/>
        <end position="179"/>
    </location>
</feature>
<gene>
    <name evidence="4" type="ORF">SAMN04488075_2821</name>
</gene>
<dbReference type="PANTHER" id="PTHR40547">
    <property type="entry name" value="SLL0298 PROTEIN"/>
    <property type="match status" value="1"/>
</dbReference>
<dbReference type="Proteomes" id="UP000199125">
    <property type="component" value="Unassembled WGS sequence"/>
</dbReference>
<evidence type="ECO:0000313" key="5">
    <source>
        <dbReference type="Proteomes" id="UP000199125"/>
    </source>
</evidence>
<name>A0A1H6NHP2_9RHOB</name>
<evidence type="ECO:0000259" key="3">
    <source>
        <dbReference type="Pfam" id="PF09835"/>
    </source>
</evidence>
<dbReference type="OrthoDB" id="7360463at2"/>
<evidence type="ECO:0000256" key="2">
    <source>
        <dbReference type="SAM" id="Phobius"/>
    </source>
</evidence>
<evidence type="ECO:0000313" key="4">
    <source>
        <dbReference type="EMBL" id="SEI09777.1"/>
    </source>
</evidence>
<feature type="region of interest" description="Disordered" evidence="1">
    <location>
        <begin position="192"/>
        <end position="211"/>
    </location>
</feature>
<dbReference type="InterPro" id="IPR018639">
    <property type="entry name" value="DUF2062"/>
</dbReference>
<keyword evidence="2" id="KW-1133">Transmembrane helix</keyword>
<keyword evidence="5" id="KW-1185">Reference proteome</keyword>
<feature type="transmembrane region" description="Helical" evidence="2">
    <location>
        <begin position="48"/>
        <end position="72"/>
    </location>
</feature>
<sequence length="211" mass="22874">MFKRKPRSYSQIASDIVYPRGGWGRAARYIVHRVRRLPDEPSRIGRGVAAGVFISFTPLFGVHLLGGLALAWVLRGNLFAAVLGSLVGNPVTIPFIAVTSVGLGRWMLGVPGSMSPGVIMAAFTAAGGQLWHNFMSIFDSRVAEWDRLEAFFNGIFLPYLVGGFIPGVIAAVIFHYLTVPLVRAYHRRKAQRSARRNGAPSAVDAPPEDGG</sequence>
<dbReference type="EMBL" id="FNXG01000006">
    <property type="protein sequence ID" value="SEI09777.1"/>
    <property type="molecule type" value="Genomic_DNA"/>
</dbReference>
<reference evidence="5" key="1">
    <citation type="submission" date="2016-10" db="EMBL/GenBank/DDBJ databases">
        <authorList>
            <person name="Varghese N."/>
            <person name="Submissions S."/>
        </authorList>
    </citation>
    <scope>NUCLEOTIDE SEQUENCE [LARGE SCALE GENOMIC DNA]</scope>
    <source>
        <strain evidence="5">DSM 11593</strain>
    </source>
</reference>
<accession>A0A1H6NHP2</accession>
<keyword evidence="2" id="KW-0472">Membrane</keyword>
<organism evidence="4 5">
    <name type="scientific">Paracoccus alkenifer</name>
    <dbReference type="NCBI Taxonomy" id="65735"/>
    <lineage>
        <taxon>Bacteria</taxon>
        <taxon>Pseudomonadati</taxon>
        <taxon>Pseudomonadota</taxon>
        <taxon>Alphaproteobacteria</taxon>
        <taxon>Rhodobacterales</taxon>
        <taxon>Paracoccaceae</taxon>
        <taxon>Paracoccus</taxon>
    </lineage>
</organism>
<evidence type="ECO:0000256" key="1">
    <source>
        <dbReference type="SAM" id="MobiDB-lite"/>
    </source>
</evidence>
<dbReference type="STRING" id="65735.SAMN04488075_2821"/>
<dbReference type="AlphaFoldDB" id="A0A1H6NHP2"/>
<dbReference type="Pfam" id="PF09835">
    <property type="entry name" value="DUF2062"/>
    <property type="match status" value="1"/>
</dbReference>
<proteinExistence type="predicted"/>
<feature type="transmembrane region" description="Helical" evidence="2">
    <location>
        <begin position="78"/>
        <end position="103"/>
    </location>
</feature>
<dbReference type="PANTHER" id="PTHR40547:SF1">
    <property type="entry name" value="SLL0298 PROTEIN"/>
    <property type="match status" value="1"/>
</dbReference>
<protein>
    <recommendedName>
        <fullName evidence="3">DUF2062 domain-containing protein</fullName>
    </recommendedName>
</protein>